<reference evidence="5 6" key="1">
    <citation type="submission" date="2020-08" db="EMBL/GenBank/DDBJ databases">
        <title>Genomic Encyclopedia of Type Strains, Phase IV (KMG-IV): sequencing the most valuable type-strain genomes for metagenomic binning, comparative biology and taxonomic classification.</title>
        <authorList>
            <person name="Goeker M."/>
        </authorList>
    </citation>
    <scope>NUCLEOTIDE SEQUENCE [LARGE SCALE GENOMIC DNA]</scope>
    <source>
        <strain evidence="5 6">DSM 102044</strain>
    </source>
</reference>
<dbReference type="GO" id="GO:0051262">
    <property type="term" value="P:protein tetramerization"/>
    <property type="evidence" value="ECO:0007669"/>
    <property type="project" value="InterPro"/>
</dbReference>
<keyword evidence="2" id="KW-0813">Transport</keyword>
<dbReference type="PANTHER" id="PTHR36918">
    <property type="match status" value="1"/>
</dbReference>
<comment type="similarity">
    <text evidence="1">Belongs to the SecB family.</text>
</comment>
<dbReference type="GO" id="GO:0051082">
    <property type="term" value="F:unfolded protein binding"/>
    <property type="evidence" value="ECO:0007669"/>
    <property type="project" value="InterPro"/>
</dbReference>
<gene>
    <name evidence="5" type="ORF">FHS59_003494</name>
</gene>
<keyword evidence="6" id="KW-1185">Reference proteome</keyword>
<dbReference type="GO" id="GO:0015031">
    <property type="term" value="P:protein transport"/>
    <property type="evidence" value="ECO:0007669"/>
    <property type="project" value="UniProtKB-KW"/>
</dbReference>
<dbReference type="InterPro" id="IPR003708">
    <property type="entry name" value="SecB"/>
</dbReference>
<evidence type="ECO:0000256" key="2">
    <source>
        <dbReference type="ARBA" id="ARBA00022448"/>
    </source>
</evidence>
<evidence type="ECO:0000313" key="5">
    <source>
        <dbReference type="EMBL" id="MBB6327851.1"/>
    </source>
</evidence>
<evidence type="ECO:0000313" key="6">
    <source>
        <dbReference type="Proteomes" id="UP000588604"/>
    </source>
</evidence>
<evidence type="ECO:0000256" key="1">
    <source>
        <dbReference type="ARBA" id="ARBA00009990"/>
    </source>
</evidence>
<keyword evidence="4" id="KW-0811">Translocation</keyword>
<dbReference type="Pfam" id="PF02556">
    <property type="entry name" value="SecB"/>
    <property type="match status" value="2"/>
</dbReference>
<dbReference type="SUPFAM" id="SSF54611">
    <property type="entry name" value="SecB-like"/>
    <property type="match status" value="1"/>
</dbReference>
<organism evidence="5 6">
    <name type="scientific">Algoriphagus iocasae</name>
    <dbReference type="NCBI Taxonomy" id="1836499"/>
    <lineage>
        <taxon>Bacteria</taxon>
        <taxon>Pseudomonadati</taxon>
        <taxon>Bacteroidota</taxon>
        <taxon>Cytophagia</taxon>
        <taxon>Cytophagales</taxon>
        <taxon>Cyclobacteriaceae</taxon>
        <taxon>Algoriphagus</taxon>
    </lineage>
</organism>
<dbReference type="Proteomes" id="UP000588604">
    <property type="component" value="Unassembled WGS sequence"/>
</dbReference>
<dbReference type="Gene3D" id="3.10.420.10">
    <property type="entry name" value="SecB-like"/>
    <property type="match status" value="1"/>
</dbReference>
<name>A0A841N0W8_9BACT</name>
<protein>
    <submittedName>
        <fullName evidence="5">Preprotein translocase subunit SecB</fullName>
    </submittedName>
</protein>
<accession>A0A841N0W8</accession>
<comment type="caution">
    <text evidence="5">The sequence shown here is derived from an EMBL/GenBank/DDBJ whole genome shotgun (WGS) entry which is preliminary data.</text>
</comment>
<dbReference type="RefSeq" id="WP_184496601.1">
    <property type="nucleotide sequence ID" value="NZ_JACIJO010000003.1"/>
</dbReference>
<dbReference type="EMBL" id="JACIJO010000003">
    <property type="protein sequence ID" value="MBB6327851.1"/>
    <property type="molecule type" value="Genomic_DNA"/>
</dbReference>
<dbReference type="PANTHER" id="PTHR36918:SF1">
    <property type="entry name" value="PROTEIN-EXPORT PROTEIN SECB"/>
    <property type="match status" value="1"/>
</dbReference>
<keyword evidence="3" id="KW-0653">Protein transport</keyword>
<proteinExistence type="inferred from homology"/>
<evidence type="ECO:0000256" key="4">
    <source>
        <dbReference type="ARBA" id="ARBA00023010"/>
    </source>
</evidence>
<evidence type="ECO:0000256" key="3">
    <source>
        <dbReference type="ARBA" id="ARBA00022927"/>
    </source>
</evidence>
<dbReference type="AlphaFoldDB" id="A0A841N0W8"/>
<dbReference type="InterPro" id="IPR035958">
    <property type="entry name" value="SecB-like_sf"/>
</dbReference>
<sequence length="176" mass="20083">MKEFFPFSVHSQYINEFSFINPEGYLSLNITKPPVVSVDVNIEAHPLKAENYYTVTLTVKFNATNINNNTEDDIEEEFVAFTGYISYVAFVHIDVPVEDALIDDVAAEINPEKVKEKDMKIQFTLMVEVAQLLFPFVRNLIANVTREGGFPPLLVNPIDFEGMYRANVLDRLPEED</sequence>